<evidence type="ECO:0000256" key="2">
    <source>
        <dbReference type="SAM" id="MobiDB-lite"/>
    </source>
</evidence>
<keyword evidence="5" id="KW-1185">Reference proteome</keyword>
<evidence type="ECO:0000256" key="1">
    <source>
        <dbReference type="ARBA" id="ARBA00022737"/>
    </source>
</evidence>
<protein>
    <recommendedName>
        <fullName evidence="3">Nephrocystin 3-like N-terminal domain-containing protein</fullName>
    </recommendedName>
</protein>
<gene>
    <name evidence="4" type="ORF">CCHLO57077_00012566</name>
</gene>
<name>A0AA35PZH8_9HYPO</name>
<dbReference type="SUPFAM" id="SSF48403">
    <property type="entry name" value="Ankyrin repeat"/>
    <property type="match status" value="1"/>
</dbReference>
<dbReference type="Proteomes" id="UP001160390">
    <property type="component" value="Unassembled WGS sequence"/>
</dbReference>
<dbReference type="InterPro" id="IPR036770">
    <property type="entry name" value="Ankyrin_rpt-contain_sf"/>
</dbReference>
<dbReference type="SUPFAM" id="SSF53474">
    <property type="entry name" value="alpha/beta-Hydrolases"/>
    <property type="match status" value="1"/>
</dbReference>
<dbReference type="Gene3D" id="1.25.40.20">
    <property type="entry name" value="Ankyrin repeat-containing domain"/>
    <property type="match status" value="1"/>
</dbReference>
<feature type="region of interest" description="Disordered" evidence="2">
    <location>
        <begin position="1279"/>
        <end position="1306"/>
    </location>
</feature>
<comment type="caution">
    <text evidence="4">The sequence shown here is derived from an EMBL/GenBank/DDBJ whole genome shotgun (WGS) entry which is preliminary data.</text>
</comment>
<organism evidence="4 5">
    <name type="scientific">Clonostachys chloroleuca</name>
    <dbReference type="NCBI Taxonomy" id="1926264"/>
    <lineage>
        <taxon>Eukaryota</taxon>
        <taxon>Fungi</taxon>
        <taxon>Dikarya</taxon>
        <taxon>Ascomycota</taxon>
        <taxon>Pezizomycotina</taxon>
        <taxon>Sordariomycetes</taxon>
        <taxon>Hypocreomycetidae</taxon>
        <taxon>Hypocreales</taxon>
        <taxon>Bionectriaceae</taxon>
        <taxon>Clonostachys</taxon>
    </lineage>
</organism>
<dbReference type="Pfam" id="PF24883">
    <property type="entry name" value="NPHP3_N"/>
    <property type="match status" value="1"/>
</dbReference>
<accession>A0AA35PZH8</accession>
<evidence type="ECO:0000313" key="4">
    <source>
        <dbReference type="EMBL" id="CAI6083546.1"/>
    </source>
</evidence>
<dbReference type="PANTHER" id="PTHR10039:SF5">
    <property type="entry name" value="NACHT DOMAIN-CONTAINING PROTEIN"/>
    <property type="match status" value="1"/>
</dbReference>
<feature type="compositionally biased region" description="Basic residues" evidence="2">
    <location>
        <begin position="1293"/>
        <end position="1306"/>
    </location>
</feature>
<keyword evidence="1" id="KW-0677">Repeat</keyword>
<dbReference type="InterPro" id="IPR056884">
    <property type="entry name" value="NPHP3-like_N"/>
</dbReference>
<evidence type="ECO:0000313" key="5">
    <source>
        <dbReference type="Proteomes" id="UP001160390"/>
    </source>
</evidence>
<dbReference type="EMBL" id="CABFNP030000751">
    <property type="protein sequence ID" value="CAI6083546.1"/>
    <property type="molecule type" value="Genomic_DNA"/>
</dbReference>
<proteinExistence type="predicted"/>
<feature type="domain" description="Nephrocystin 3-like N-terminal" evidence="3">
    <location>
        <begin position="441"/>
        <end position="555"/>
    </location>
</feature>
<sequence length="1306" mass="147963">MSPPTWAARVYRLRRLPHHITDATEAARLLGEALDIPPDDVVVYSVAHTFNRLESPPSKVATLQLKSSPESLQLDDGKDEWKIPLPGTLDHLLLDTHFLGMTVLNHVDASSHHTDCIAISGLASHPFGSWQPHGDDKTFMWIRDEASRLISGTRMLLYGYNSQLIKSESFQKISDISLGLIHQLKYGGWGLPSSKPIVFLAHSLGGIVLKDAILQIAGLQLYASILDKVKGAIMFGVPSLGMHQSHLMMMTEGRPNEILVQDLSRDNGSAYLRDLNTRFDGLAFLKRATIYWAYETKESVTAALQPDGTWTKNGPSEVLVNPDSATSYRNTKNKIMTIPIDKDHSGMVKFSSGDRDLETILLILAELCDQQDHRSGMLSGVQVEVEAEDTELKIHKPMSSSEQETFRLLRKYLSLENKMYADLHSRELHTRVDQIEDPYENTFSWIFELPSFCSWLQDGSGLFWINGKPGSGKSTLMKYIYQSETTWQLLHSWTRSTTEVKELQAGFFFHYRGTPLQKSFEGLLRSLILQIFNQMDSFRKRWGEFESLDELETKTLKEMEKLRRMMDLPGSGSTPMSPRQVESRLRKEEENLYYCRTTLSRILADFRPFENLPTTKYLIRVVAEYHNSTEGLIPRLERILHLLLYQDVVKMDVVLFFDALDEYDGHTDMISQFLHNLVQASTSNVRVKICFSSRPWKALIKQFSESPGLSLQDHTQQDIEMYAAGRLGGSTDPTGDILSLVPVIVAKASGVFVWVRLAVTEIINLCTSENSTHSIKDMEKLLLELPDDLHSFYELIVERIAVTHRRNTFALLELIIRQDSPQTVRAIWLAVQLSRCATLEAAIKQIQRNQLPEDMRSDILAWGGGLVEIQDTQVQLMHQTVLEFVLSVSFKRAVLGNLATVVAENGHSYHVKYLIATEIRNIRYSQYMPPENSTQYHSQQSELTTGQSQLPFLESVPQDELYILATKTNYFPPHPDVPSIPVYASFHGLALCLKRWLEKNPGTLGNIPAEVSYCPLLYNLFFAGGQERFQERYMEMAKLLLDNGFDPNRDRDFFHALVTRIWDLSLEADEVGDRIPLSALYQLVELVLSHGQDPNIFKRFGARGETTALATAPPVLASELIKHGADPNCYKTAGDSPLSWVMRPEYILTSTTSIGSADEWRYQVIGILLKAGAVIRPDDRPTMRMWLDKFHNEGYDVGSLLEICAARGCQVSLRNREPRQFGPLPPRETYAPPISFQGGTEDGRGRRVEGQYIPAESGLERQSMQLASLQLTPAVERASLQGSLSGEREEKRKGLRHKAKRLLRWR</sequence>
<feature type="region of interest" description="Disordered" evidence="2">
    <location>
        <begin position="1217"/>
        <end position="1246"/>
    </location>
</feature>
<dbReference type="PANTHER" id="PTHR10039">
    <property type="entry name" value="AMELOGENIN"/>
    <property type="match status" value="1"/>
</dbReference>
<evidence type="ECO:0000259" key="3">
    <source>
        <dbReference type="Pfam" id="PF24883"/>
    </source>
</evidence>
<dbReference type="InterPro" id="IPR029058">
    <property type="entry name" value="AB_hydrolase_fold"/>
</dbReference>
<reference evidence="4" key="1">
    <citation type="submission" date="2023-01" db="EMBL/GenBank/DDBJ databases">
        <authorList>
            <person name="Piombo E."/>
        </authorList>
    </citation>
    <scope>NUCLEOTIDE SEQUENCE</scope>
</reference>